<keyword evidence="2" id="KW-0812">Transmembrane</keyword>
<reference evidence="3 4" key="1">
    <citation type="submission" date="2021-03" db="EMBL/GenBank/DDBJ databases">
        <title>Sequencing the genomes of 1000 actinobacteria strains.</title>
        <authorList>
            <person name="Klenk H.-P."/>
        </authorList>
    </citation>
    <scope>NUCLEOTIDE SEQUENCE [LARGE SCALE GENOMIC DNA]</scope>
    <source>
        <strain evidence="3 4">DSM 46670</strain>
    </source>
</reference>
<keyword evidence="2" id="KW-0472">Membrane</keyword>
<evidence type="ECO:0000313" key="3">
    <source>
        <dbReference type="EMBL" id="MBP2330092.1"/>
    </source>
</evidence>
<evidence type="ECO:0000313" key="4">
    <source>
        <dbReference type="Proteomes" id="UP001519332"/>
    </source>
</evidence>
<sequence length="122" mass="12708">MSASRARPAAVVTTAASITIASVAHPLLGYVLAAVVLCLVVTAAVVIVPAAWSRKKYRRDAALAVLDRLLGCVRFRVAGSCLGAEVDLERAPADSVARETERGDSSCDLASISRSSTSRPAR</sequence>
<accession>A0ABS4U0A8</accession>
<name>A0ABS4U0A8_9PSEU</name>
<dbReference type="EMBL" id="JAGINW010000001">
    <property type="protein sequence ID" value="MBP2330092.1"/>
    <property type="molecule type" value="Genomic_DNA"/>
</dbReference>
<gene>
    <name evidence="3" type="ORF">JOF56_010477</name>
</gene>
<evidence type="ECO:0000256" key="1">
    <source>
        <dbReference type="SAM" id="MobiDB-lite"/>
    </source>
</evidence>
<keyword evidence="4" id="KW-1185">Reference proteome</keyword>
<keyword evidence="2" id="KW-1133">Transmembrane helix</keyword>
<evidence type="ECO:0000256" key="2">
    <source>
        <dbReference type="SAM" id="Phobius"/>
    </source>
</evidence>
<feature type="region of interest" description="Disordered" evidence="1">
    <location>
        <begin position="93"/>
        <end position="122"/>
    </location>
</feature>
<feature type="transmembrane region" description="Helical" evidence="2">
    <location>
        <begin position="31"/>
        <end position="52"/>
    </location>
</feature>
<protein>
    <submittedName>
        <fullName evidence="3">Uncharacterized protein</fullName>
    </submittedName>
</protein>
<comment type="caution">
    <text evidence="3">The sequence shown here is derived from an EMBL/GenBank/DDBJ whole genome shotgun (WGS) entry which is preliminary data.</text>
</comment>
<feature type="compositionally biased region" description="Basic and acidic residues" evidence="1">
    <location>
        <begin position="93"/>
        <end position="105"/>
    </location>
</feature>
<proteinExistence type="predicted"/>
<dbReference type="Proteomes" id="UP001519332">
    <property type="component" value="Unassembled WGS sequence"/>
</dbReference>
<organism evidence="3 4">
    <name type="scientific">Kibdelosporangium banguiense</name>
    <dbReference type="NCBI Taxonomy" id="1365924"/>
    <lineage>
        <taxon>Bacteria</taxon>
        <taxon>Bacillati</taxon>
        <taxon>Actinomycetota</taxon>
        <taxon>Actinomycetes</taxon>
        <taxon>Pseudonocardiales</taxon>
        <taxon>Pseudonocardiaceae</taxon>
        <taxon>Kibdelosporangium</taxon>
    </lineage>
</organism>
<feature type="compositionally biased region" description="Polar residues" evidence="1">
    <location>
        <begin position="112"/>
        <end position="122"/>
    </location>
</feature>